<dbReference type="InterPro" id="IPR003329">
    <property type="entry name" value="Cytidylyl_trans"/>
</dbReference>
<dbReference type="Gene3D" id="3.90.550.10">
    <property type="entry name" value="Spore Coat Polysaccharide Biosynthesis Protein SpsA, Chain A"/>
    <property type="match status" value="1"/>
</dbReference>
<dbReference type="NCBIfam" id="NF003950">
    <property type="entry name" value="PRK05450.1-3"/>
    <property type="match status" value="1"/>
</dbReference>
<keyword evidence="2 4" id="KW-0548">Nucleotidyltransferase</keyword>
<dbReference type="PANTHER" id="PTHR42866">
    <property type="entry name" value="3-DEOXY-MANNO-OCTULOSONATE CYTIDYLYLTRANSFERASE"/>
    <property type="match status" value="1"/>
</dbReference>
<evidence type="ECO:0000256" key="1">
    <source>
        <dbReference type="ARBA" id="ARBA00022679"/>
    </source>
</evidence>
<keyword evidence="4" id="KW-0963">Cytoplasm</keyword>
<comment type="function">
    <text evidence="4">Activates KDO (a required 8-carbon sugar) for incorporation into bacterial lipopolysaccharide in Gram-negative bacteria.</text>
</comment>
<comment type="pathway">
    <text evidence="4">Nucleotide-sugar biosynthesis; CMP-3-deoxy-D-manno-octulosonate biosynthesis; CMP-3-deoxy-D-manno-octulosonate from 3-deoxy-D-manno-octulosonate and CTP: step 1/1.</text>
</comment>
<protein>
    <recommendedName>
        <fullName evidence="4">3-deoxy-manno-octulosonate cytidylyltransferase</fullName>
        <ecNumber evidence="4">2.7.7.38</ecNumber>
    </recommendedName>
    <alternativeName>
        <fullName evidence="4">CMP-2-keto-3-deoxyoctulosonic acid synthase</fullName>
        <shortName evidence="4">CKS</shortName>
        <shortName evidence="4">CMP-KDO synthase</shortName>
    </alternativeName>
</protein>
<proteinExistence type="inferred from homology"/>
<keyword evidence="1 4" id="KW-0808">Transferase</keyword>
<comment type="caution">
    <text evidence="5">The sequence shown here is derived from an EMBL/GenBank/DDBJ whole genome shotgun (WGS) entry which is preliminary data.</text>
</comment>
<gene>
    <name evidence="4 5" type="primary">kdsB</name>
    <name evidence="5" type="ORF">MM239_12555</name>
</gene>
<dbReference type="InterPro" id="IPR029044">
    <property type="entry name" value="Nucleotide-diphossugar_trans"/>
</dbReference>
<accession>A0ABS9V1C8</accession>
<evidence type="ECO:0000256" key="2">
    <source>
        <dbReference type="ARBA" id="ARBA00022695"/>
    </source>
</evidence>
<dbReference type="CDD" id="cd02517">
    <property type="entry name" value="CMP-KDO-Synthetase"/>
    <property type="match status" value="1"/>
</dbReference>
<dbReference type="HAMAP" id="MF_00057">
    <property type="entry name" value="KdsB"/>
    <property type="match status" value="1"/>
</dbReference>
<dbReference type="NCBIfam" id="NF003952">
    <property type="entry name" value="PRK05450.1-5"/>
    <property type="match status" value="1"/>
</dbReference>
<comment type="subcellular location">
    <subcellularLocation>
        <location evidence="4">Cytoplasm</location>
    </subcellularLocation>
</comment>
<name>A0ABS9V1C8_9BACT</name>
<dbReference type="GO" id="GO:0008690">
    <property type="term" value="F:3-deoxy-manno-octulosonate cytidylyltransferase activity"/>
    <property type="evidence" value="ECO:0007669"/>
    <property type="project" value="UniProtKB-EC"/>
</dbReference>
<organism evidence="5 6">
    <name type="scientific">Belliella filtrata</name>
    <dbReference type="NCBI Taxonomy" id="2923435"/>
    <lineage>
        <taxon>Bacteria</taxon>
        <taxon>Pseudomonadati</taxon>
        <taxon>Bacteroidota</taxon>
        <taxon>Cytophagia</taxon>
        <taxon>Cytophagales</taxon>
        <taxon>Cyclobacteriaceae</taxon>
        <taxon>Belliella</taxon>
    </lineage>
</organism>
<evidence type="ECO:0000313" key="5">
    <source>
        <dbReference type="EMBL" id="MCH7410231.1"/>
    </source>
</evidence>
<keyword evidence="6" id="KW-1185">Reference proteome</keyword>
<dbReference type="SUPFAM" id="SSF53448">
    <property type="entry name" value="Nucleotide-diphospho-sugar transferases"/>
    <property type="match status" value="1"/>
</dbReference>
<reference evidence="5" key="1">
    <citation type="submission" date="2022-03" db="EMBL/GenBank/DDBJ databases">
        <title>De novo assembled genomes of Belliella spp. (Cyclobacteriaceae) strains.</title>
        <authorList>
            <person name="Szabo A."/>
            <person name="Korponai K."/>
            <person name="Felfoldi T."/>
        </authorList>
    </citation>
    <scope>NUCLEOTIDE SEQUENCE</scope>
    <source>
        <strain evidence="5">DSM 111904</strain>
    </source>
</reference>
<dbReference type="NCBIfam" id="TIGR00466">
    <property type="entry name" value="kdsB"/>
    <property type="match status" value="1"/>
</dbReference>
<dbReference type="PANTHER" id="PTHR42866:SF2">
    <property type="entry name" value="3-DEOXY-MANNO-OCTULOSONATE CYTIDYLYLTRANSFERASE, MITOCHONDRIAL"/>
    <property type="match status" value="1"/>
</dbReference>
<keyword evidence="3 4" id="KW-0448">Lipopolysaccharide biosynthesis</keyword>
<dbReference type="InterPro" id="IPR004528">
    <property type="entry name" value="KdsB"/>
</dbReference>
<comment type="catalytic activity">
    <reaction evidence="4">
        <text>3-deoxy-alpha-D-manno-oct-2-ulosonate + CTP = CMP-3-deoxy-beta-D-manno-octulosonate + diphosphate</text>
        <dbReference type="Rhea" id="RHEA:23448"/>
        <dbReference type="ChEBI" id="CHEBI:33019"/>
        <dbReference type="ChEBI" id="CHEBI:37563"/>
        <dbReference type="ChEBI" id="CHEBI:85986"/>
        <dbReference type="ChEBI" id="CHEBI:85987"/>
        <dbReference type="EC" id="2.7.7.38"/>
    </reaction>
</comment>
<evidence type="ECO:0000256" key="4">
    <source>
        <dbReference type="HAMAP-Rule" id="MF_00057"/>
    </source>
</evidence>
<dbReference type="EMBL" id="JAKZGP010000032">
    <property type="protein sequence ID" value="MCH7410231.1"/>
    <property type="molecule type" value="Genomic_DNA"/>
</dbReference>
<evidence type="ECO:0000313" key="6">
    <source>
        <dbReference type="Proteomes" id="UP001165489"/>
    </source>
</evidence>
<evidence type="ECO:0000256" key="3">
    <source>
        <dbReference type="ARBA" id="ARBA00022985"/>
    </source>
</evidence>
<dbReference type="Pfam" id="PF02348">
    <property type="entry name" value="CTP_transf_3"/>
    <property type="match status" value="1"/>
</dbReference>
<dbReference type="Proteomes" id="UP001165489">
    <property type="component" value="Unassembled WGS sequence"/>
</dbReference>
<dbReference type="EC" id="2.7.7.38" evidence="4"/>
<sequence length="247" mass="27920">MKNLKTTALIPARYASTRLPAKLVQDLAGKSVIQQTYLSAKKTALFDQIIVATDHEEIAEQIKAIGGEVFMSQESHESGSDRIAEAARHIDTDIIVNIQGDEPLLDKDTLSRLIQAFEEEGVQMASVMFKIPAWEAENPNAVKVVVDENLNALYFSRHAIPFNREKEVELSYWKHVGIYAYQKDLLMQFTKWPKSALEQAEMLEQLRVLEHGVKIKMVATTHQAIAIDTAEDLINARERFGKNNKEN</sequence>
<dbReference type="RefSeq" id="WP_241348598.1">
    <property type="nucleotide sequence ID" value="NZ_JAKZGP010000032.1"/>
</dbReference>
<dbReference type="NCBIfam" id="NF009905">
    <property type="entry name" value="PRK13368.1"/>
    <property type="match status" value="1"/>
</dbReference>
<comment type="similarity">
    <text evidence="4">Belongs to the KdsB family.</text>
</comment>